<dbReference type="AlphaFoldDB" id="A0A5D3BBM6"/>
<keyword evidence="1" id="KW-1133">Transmembrane helix</keyword>
<keyword evidence="1" id="KW-0472">Membrane</keyword>
<reference evidence="4 5" key="1">
    <citation type="submission" date="2019-08" db="EMBL/GenBank/DDBJ databases">
        <title>Draft genome sequences of two oriental melons (Cucumis melo L. var makuwa).</title>
        <authorList>
            <person name="Kwon S.-Y."/>
        </authorList>
    </citation>
    <scope>NUCLEOTIDE SEQUENCE [LARGE SCALE GENOMIC DNA]</scope>
    <source>
        <strain evidence="5">cv. Chang Bougi</strain>
        <strain evidence="4">cv. SW 3</strain>
        <tissue evidence="3">Leaf</tissue>
    </source>
</reference>
<evidence type="ECO:0000256" key="1">
    <source>
        <dbReference type="SAM" id="Phobius"/>
    </source>
</evidence>
<organism evidence="3 5">
    <name type="scientific">Cucumis melo var. makuwa</name>
    <name type="common">Oriental melon</name>
    <dbReference type="NCBI Taxonomy" id="1194695"/>
    <lineage>
        <taxon>Eukaryota</taxon>
        <taxon>Viridiplantae</taxon>
        <taxon>Streptophyta</taxon>
        <taxon>Embryophyta</taxon>
        <taxon>Tracheophyta</taxon>
        <taxon>Spermatophyta</taxon>
        <taxon>Magnoliopsida</taxon>
        <taxon>eudicotyledons</taxon>
        <taxon>Gunneridae</taxon>
        <taxon>Pentapetalae</taxon>
        <taxon>rosids</taxon>
        <taxon>fabids</taxon>
        <taxon>Cucurbitales</taxon>
        <taxon>Cucurbitaceae</taxon>
        <taxon>Benincaseae</taxon>
        <taxon>Cucumis</taxon>
    </lineage>
</organism>
<dbReference type="EMBL" id="SSTE01006761">
    <property type="protein sequence ID" value="KAA0058451.1"/>
    <property type="molecule type" value="Genomic_DNA"/>
</dbReference>
<dbReference type="Proteomes" id="UP000321393">
    <property type="component" value="Unassembled WGS sequence"/>
</dbReference>
<protein>
    <submittedName>
        <fullName evidence="3">Uncharacterized protein</fullName>
    </submittedName>
</protein>
<gene>
    <name evidence="3" type="ORF">E5676_scaffold535G00300</name>
    <name evidence="2" type="ORF">E6C27_scaffold132G00340</name>
</gene>
<dbReference type="Proteomes" id="UP000321947">
    <property type="component" value="Unassembled WGS sequence"/>
</dbReference>
<accession>A0A5D3BBM6</accession>
<evidence type="ECO:0000313" key="4">
    <source>
        <dbReference type="Proteomes" id="UP000321393"/>
    </source>
</evidence>
<dbReference type="EMBL" id="SSTD01019279">
    <property type="protein sequence ID" value="TYJ96713.1"/>
    <property type="molecule type" value="Genomic_DNA"/>
</dbReference>
<feature type="transmembrane region" description="Helical" evidence="1">
    <location>
        <begin position="12"/>
        <end position="29"/>
    </location>
</feature>
<name>A0A5D3BBM6_CUCMM</name>
<sequence>MLWLGCTLTYPIRVVFAWVSFGITTFLGLRSPTDRQYGIDTDMIRVVRRDRSQLDCLSVFSGYTTYQIVLGVPLGSPKTCSVLLGSHVTRVRERASSWAEVEVRAKAS</sequence>
<evidence type="ECO:0000313" key="5">
    <source>
        <dbReference type="Proteomes" id="UP000321947"/>
    </source>
</evidence>
<evidence type="ECO:0000313" key="2">
    <source>
        <dbReference type="EMBL" id="KAA0058451.1"/>
    </source>
</evidence>
<keyword evidence="1" id="KW-0812">Transmembrane</keyword>
<comment type="caution">
    <text evidence="3">The sequence shown here is derived from an EMBL/GenBank/DDBJ whole genome shotgun (WGS) entry which is preliminary data.</text>
</comment>
<evidence type="ECO:0000313" key="3">
    <source>
        <dbReference type="EMBL" id="TYJ96713.1"/>
    </source>
</evidence>
<proteinExistence type="predicted"/>